<dbReference type="PANTHER" id="PTHR43149:SF1">
    <property type="entry name" value="DELTA(3,5)-DELTA(2,4)-DIENOYL-COA ISOMERASE, MITOCHONDRIAL"/>
    <property type="match status" value="1"/>
</dbReference>
<keyword evidence="5" id="KW-0413">Isomerase</keyword>
<dbReference type="PANTHER" id="PTHR43149">
    <property type="entry name" value="ENOYL-COA HYDRATASE"/>
    <property type="match status" value="1"/>
</dbReference>
<evidence type="ECO:0000256" key="1">
    <source>
        <dbReference type="ARBA" id="ARBA00005005"/>
    </source>
</evidence>
<comment type="pathway">
    <text evidence="1">Lipid metabolism; fatty acid beta-oxidation.</text>
</comment>
<name>A0A0G4I9Q2_9ALVE</name>
<dbReference type="VEuPathDB" id="CryptoDB:Cvel_12332"/>
<dbReference type="AlphaFoldDB" id="A0A0G4I9Q2"/>
<dbReference type="SUPFAM" id="SSF52096">
    <property type="entry name" value="ClpP/crotonase"/>
    <property type="match status" value="1"/>
</dbReference>
<dbReference type="Gene3D" id="3.90.226.10">
    <property type="entry name" value="2-enoyl-CoA Hydratase, Chain A, domain 1"/>
    <property type="match status" value="1"/>
</dbReference>
<evidence type="ECO:0000256" key="6">
    <source>
        <dbReference type="RuleBase" id="RU003707"/>
    </source>
</evidence>
<keyword evidence="3" id="KW-0276">Fatty acid metabolism</keyword>
<accession>A0A0G4I9Q2</accession>
<protein>
    <recommendedName>
        <fullName evidence="8">Enoyl-CoA hydratase</fullName>
    </recommendedName>
</protein>
<evidence type="ECO:0000313" key="7">
    <source>
        <dbReference type="EMBL" id="CEM53886.1"/>
    </source>
</evidence>
<sequence length="175" mass="18444">RCQKPVIAAIHGACIGGALEIALACDVRLCASDAKFALKEIDLAIAADLGGIQRLPKKTASDSWAREVTLTGRDFMAEEALRQGMVSGIYPSREGLMNKAIELADVIASKSPVAAAAAKRSFTFSEGRTTEEGLHFQRVLNMTALQTDDAAVALQAMSSGGGKRGAPKRPIFANL</sequence>
<keyword evidence="4" id="KW-0443">Lipid metabolism</keyword>
<dbReference type="InterPro" id="IPR029045">
    <property type="entry name" value="ClpP/crotonase-like_dom_sf"/>
</dbReference>
<dbReference type="InterPro" id="IPR018376">
    <property type="entry name" value="Enoyl-CoA_hyd/isom_CS"/>
</dbReference>
<evidence type="ECO:0000256" key="2">
    <source>
        <dbReference type="ARBA" id="ARBA00005254"/>
    </source>
</evidence>
<comment type="similarity">
    <text evidence="2 6">Belongs to the enoyl-CoA hydratase/isomerase family.</text>
</comment>
<evidence type="ECO:0000256" key="4">
    <source>
        <dbReference type="ARBA" id="ARBA00023098"/>
    </source>
</evidence>
<proteinExistence type="inferred from homology"/>
<dbReference type="InterPro" id="IPR001753">
    <property type="entry name" value="Enoyl-CoA_hydra/iso"/>
</dbReference>
<evidence type="ECO:0008006" key="8">
    <source>
        <dbReference type="Google" id="ProtNLM"/>
    </source>
</evidence>
<dbReference type="GO" id="GO:0051750">
    <property type="term" value="F:delta(3,5)-delta(2,4)-dienoyl-CoA isomerase activity"/>
    <property type="evidence" value="ECO:0007669"/>
    <property type="project" value="TreeGrafter"/>
</dbReference>
<dbReference type="InterPro" id="IPR045002">
    <property type="entry name" value="Ech1-like"/>
</dbReference>
<dbReference type="Pfam" id="PF00378">
    <property type="entry name" value="ECH_1"/>
    <property type="match status" value="1"/>
</dbReference>
<evidence type="ECO:0000256" key="5">
    <source>
        <dbReference type="ARBA" id="ARBA00023235"/>
    </source>
</evidence>
<dbReference type="EMBL" id="CDMZ01005736">
    <property type="protein sequence ID" value="CEM53886.1"/>
    <property type="molecule type" value="Genomic_DNA"/>
</dbReference>
<dbReference type="Gene3D" id="1.10.12.10">
    <property type="entry name" value="Lyase 2-enoyl-coa Hydratase, Chain A, domain 2"/>
    <property type="match status" value="1"/>
</dbReference>
<dbReference type="GO" id="GO:0006635">
    <property type="term" value="P:fatty acid beta-oxidation"/>
    <property type="evidence" value="ECO:0007669"/>
    <property type="project" value="UniProtKB-UniPathway"/>
</dbReference>
<reference evidence="7" key="1">
    <citation type="submission" date="2014-11" db="EMBL/GenBank/DDBJ databases">
        <authorList>
            <person name="Otto D Thomas"/>
            <person name="Naeem Raeece"/>
        </authorList>
    </citation>
    <scope>NUCLEOTIDE SEQUENCE</scope>
</reference>
<dbReference type="UniPathway" id="UPA00659"/>
<feature type="non-terminal residue" evidence="7">
    <location>
        <position position="1"/>
    </location>
</feature>
<gene>
    <name evidence="7" type="ORF">Cvel_12332</name>
</gene>
<dbReference type="InterPro" id="IPR014748">
    <property type="entry name" value="Enoyl-CoA_hydra_C"/>
</dbReference>
<dbReference type="CDD" id="cd06558">
    <property type="entry name" value="crotonase-like"/>
    <property type="match status" value="1"/>
</dbReference>
<organism evidence="7">
    <name type="scientific">Chromera velia CCMP2878</name>
    <dbReference type="NCBI Taxonomy" id="1169474"/>
    <lineage>
        <taxon>Eukaryota</taxon>
        <taxon>Sar</taxon>
        <taxon>Alveolata</taxon>
        <taxon>Colpodellida</taxon>
        <taxon>Chromeraceae</taxon>
        <taxon>Chromera</taxon>
    </lineage>
</organism>
<evidence type="ECO:0000256" key="3">
    <source>
        <dbReference type="ARBA" id="ARBA00022832"/>
    </source>
</evidence>
<dbReference type="PROSITE" id="PS00166">
    <property type="entry name" value="ENOYL_COA_HYDRATASE"/>
    <property type="match status" value="1"/>
</dbReference>